<evidence type="ECO:0000313" key="4">
    <source>
        <dbReference type="EMBL" id="GBF91939.1"/>
    </source>
</evidence>
<evidence type="ECO:0000259" key="3">
    <source>
        <dbReference type="SMART" id="SM00471"/>
    </source>
</evidence>
<feature type="compositionally biased region" description="Pro residues" evidence="1">
    <location>
        <begin position="64"/>
        <end position="76"/>
    </location>
</feature>
<gene>
    <name evidence="4" type="ORF">Rsub_04663</name>
</gene>
<feature type="domain" description="HD/PDEase" evidence="3">
    <location>
        <begin position="98"/>
        <end position="227"/>
    </location>
</feature>
<dbReference type="SUPFAM" id="SSF109604">
    <property type="entry name" value="HD-domain/PDEase-like"/>
    <property type="match status" value="1"/>
</dbReference>
<dbReference type="OrthoDB" id="16547at2759"/>
<dbReference type="STRING" id="307507.A0A2V0NX71"/>
<sequence>MQDRETDAAKRPRGRDLAPSQAFWAHPYLTIQLLFLLLLCRCRCHSATAAAPSAPPAAATSTRLPPPPRAKMAAPPPDRTAVLAAVERASAAALAGNDGSHSYDHAARVRANALRLAALEGLGPDSAYVIELAALLHDVADWKYAPNGAAAGASAEAAVKALLPPLGIDAATVERVVDVIARVGFKDELPSADGGGGPLPELSIEAKVVQDADRLDAIGAIGIARCFTFGGRFDRPLYDPADLEPLRAPSASDGDGGARTASDGASPAPAPVAAAALTREQYMAQHAGGRPGAAGRATVGHFHDKLLRLPGMMKTAGGRRLAEGRHAFMVQFLQQLAREVDGQV</sequence>
<proteinExistence type="predicted"/>
<dbReference type="EMBL" id="BDRX01000028">
    <property type="protein sequence ID" value="GBF91939.1"/>
    <property type="molecule type" value="Genomic_DNA"/>
</dbReference>
<dbReference type="InterPro" id="IPR006674">
    <property type="entry name" value="HD_domain"/>
</dbReference>
<dbReference type="Gene3D" id="1.10.472.50">
    <property type="entry name" value="HD-domain/PDEase-like"/>
    <property type="match status" value="1"/>
</dbReference>
<dbReference type="CDD" id="cd00077">
    <property type="entry name" value="HDc"/>
    <property type="match status" value="1"/>
</dbReference>
<dbReference type="SMART" id="SM00471">
    <property type="entry name" value="HDc"/>
    <property type="match status" value="1"/>
</dbReference>
<comment type="caution">
    <text evidence="4">The sequence shown here is derived from an EMBL/GenBank/DDBJ whole genome shotgun (WGS) entry which is preliminary data.</text>
</comment>
<reference evidence="4 5" key="1">
    <citation type="journal article" date="2018" name="Sci. Rep.">
        <title>Raphidocelis subcapitata (=Pseudokirchneriella subcapitata) provides an insight into genome evolution and environmental adaptations in the Sphaeropleales.</title>
        <authorList>
            <person name="Suzuki S."/>
            <person name="Yamaguchi H."/>
            <person name="Nakajima N."/>
            <person name="Kawachi M."/>
        </authorList>
    </citation>
    <scope>NUCLEOTIDE SEQUENCE [LARGE SCALE GENOMIC DNA]</scope>
    <source>
        <strain evidence="4 5">NIES-35</strain>
    </source>
</reference>
<keyword evidence="5" id="KW-1185">Reference proteome</keyword>
<dbReference type="FunCoup" id="A0A2V0NX71">
    <property type="interactions" value="80"/>
</dbReference>
<feature type="region of interest" description="Disordered" evidence="1">
    <location>
        <begin position="51"/>
        <end position="76"/>
    </location>
</feature>
<dbReference type="Pfam" id="PF01966">
    <property type="entry name" value="HD"/>
    <property type="match status" value="1"/>
</dbReference>
<organism evidence="4 5">
    <name type="scientific">Raphidocelis subcapitata</name>
    <dbReference type="NCBI Taxonomy" id="307507"/>
    <lineage>
        <taxon>Eukaryota</taxon>
        <taxon>Viridiplantae</taxon>
        <taxon>Chlorophyta</taxon>
        <taxon>core chlorophytes</taxon>
        <taxon>Chlorophyceae</taxon>
        <taxon>CS clade</taxon>
        <taxon>Sphaeropleales</taxon>
        <taxon>Selenastraceae</taxon>
        <taxon>Raphidocelis</taxon>
    </lineage>
</organism>
<evidence type="ECO:0000313" key="5">
    <source>
        <dbReference type="Proteomes" id="UP000247498"/>
    </source>
</evidence>
<feature type="region of interest" description="Disordered" evidence="1">
    <location>
        <begin position="244"/>
        <end position="271"/>
    </location>
</feature>
<dbReference type="PANTHER" id="PTHR33594:SF1">
    <property type="entry name" value="HD_PDEASE DOMAIN-CONTAINING PROTEIN"/>
    <property type="match status" value="1"/>
</dbReference>
<dbReference type="Proteomes" id="UP000247498">
    <property type="component" value="Unassembled WGS sequence"/>
</dbReference>
<accession>A0A2V0NX71</accession>
<name>A0A2V0NX71_9CHLO</name>
<dbReference type="InterPro" id="IPR003607">
    <property type="entry name" value="HD/PDEase_dom"/>
</dbReference>
<protein>
    <recommendedName>
        <fullName evidence="3">HD/PDEase domain-containing protein</fullName>
    </recommendedName>
</protein>
<evidence type="ECO:0000256" key="2">
    <source>
        <dbReference type="SAM" id="SignalP"/>
    </source>
</evidence>
<feature type="compositionally biased region" description="Low complexity" evidence="1">
    <location>
        <begin position="51"/>
        <end position="63"/>
    </location>
</feature>
<feature type="signal peptide" evidence="2">
    <location>
        <begin position="1"/>
        <end position="44"/>
    </location>
</feature>
<dbReference type="Gene3D" id="1.20.58.1910">
    <property type="match status" value="1"/>
</dbReference>
<evidence type="ECO:0000256" key="1">
    <source>
        <dbReference type="SAM" id="MobiDB-lite"/>
    </source>
</evidence>
<keyword evidence="2" id="KW-0732">Signal</keyword>
<feature type="chain" id="PRO_5016038740" description="HD/PDEase domain-containing protein" evidence="2">
    <location>
        <begin position="45"/>
        <end position="344"/>
    </location>
</feature>
<dbReference type="InParanoid" id="A0A2V0NX71"/>
<dbReference type="PANTHER" id="PTHR33594">
    <property type="entry name" value="SUPERFAMILY HYDROLASE, PUTATIVE (AFU_ORTHOLOGUE AFUA_1G03035)-RELATED"/>
    <property type="match status" value="1"/>
</dbReference>
<dbReference type="AlphaFoldDB" id="A0A2V0NX71"/>